<evidence type="ECO:0008006" key="7">
    <source>
        <dbReference type="Google" id="ProtNLM"/>
    </source>
</evidence>
<protein>
    <recommendedName>
        <fullName evidence="7">NAD(P)-binding protein</fullName>
    </recommendedName>
</protein>
<evidence type="ECO:0000256" key="2">
    <source>
        <dbReference type="ARBA" id="ARBA00022857"/>
    </source>
</evidence>
<reference evidence="5" key="2">
    <citation type="journal article" name="Front. Microbiol.">
        <title>Degradative Capacity of Two Strains of Rhodonia placenta: From Phenotype to Genotype.</title>
        <authorList>
            <person name="Kolle M."/>
            <person name="Horta M.A.C."/>
            <person name="Nowrousian M."/>
            <person name="Ohm R.A."/>
            <person name="Benz J.P."/>
            <person name="Pilgard A."/>
        </authorList>
    </citation>
    <scope>NUCLEOTIDE SEQUENCE</scope>
    <source>
        <strain evidence="5">FPRL280</strain>
    </source>
</reference>
<dbReference type="InterPro" id="IPR036291">
    <property type="entry name" value="NAD(P)-bd_dom_sf"/>
</dbReference>
<dbReference type="GO" id="GO:0019433">
    <property type="term" value="P:triglyceride catabolic process"/>
    <property type="evidence" value="ECO:0007669"/>
    <property type="project" value="TreeGrafter"/>
</dbReference>
<dbReference type="GO" id="GO:0000140">
    <property type="term" value="F:acylglycerone-phosphate reductase (NADP+) activity"/>
    <property type="evidence" value="ECO:0007669"/>
    <property type="project" value="TreeGrafter"/>
</dbReference>
<evidence type="ECO:0000313" key="5">
    <source>
        <dbReference type="EMBL" id="KAF9817406.1"/>
    </source>
</evidence>
<dbReference type="PANTHER" id="PTHR44169:SF6">
    <property type="entry name" value="NADPH-DEPENDENT 1-ACYLDIHYDROXYACETONE PHOSPHATE REDUCTASE"/>
    <property type="match status" value="1"/>
</dbReference>
<sequence>MSSSAVRKYALITGCSAGGIGHALAIELISRAGYHVIATARRLESMEQLASLGATTMSLDVVDVDNIRKVRDAVAAMTGGKLHILVNNACRPVCSTPPSHWQMLQGPLVPVIDMSISEVRDCMDVNFIGPVCMVQEFVHLLIASGDGRILQIGSVGGIMPLPFCAIYNASKAALAAFGNTIRLELAPFHVKVTTVIAGGVKTNIVKPHMHYLPDKSMYKPYEPLYTEKRTHRASADGVMEPAQFARRVISEIVKPHPRAWLWAGSYTWMCWLVDKLVGMPGFVSVVSHSPASCVREEAVCPC</sequence>
<name>A0A8H7P5M2_9APHY</name>
<accession>A0A8H7P5M2</accession>
<dbReference type="GO" id="GO:0006654">
    <property type="term" value="P:phosphatidic acid biosynthetic process"/>
    <property type="evidence" value="ECO:0007669"/>
    <property type="project" value="TreeGrafter"/>
</dbReference>
<dbReference type="CDD" id="cd05374">
    <property type="entry name" value="17beta-HSD-like_SDR_c"/>
    <property type="match status" value="1"/>
</dbReference>
<dbReference type="AlphaFoldDB" id="A0A8H7P5M2"/>
<dbReference type="GO" id="GO:0005811">
    <property type="term" value="C:lipid droplet"/>
    <property type="evidence" value="ECO:0007669"/>
    <property type="project" value="TreeGrafter"/>
</dbReference>
<dbReference type="PANTHER" id="PTHR44169">
    <property type="entry name" value="NADPH-DEPENDENT 1-ACYLDIHYDROXYACETONE PHOSPHATE REDUCTASE"/>
    <property type="match status" value="1"/>
</dbReference>
<dbReference type="GO" id="GO:0005783">
    <property type="term" value="C:endoplasmic reticulum"/>
    <property type="evidence" value="ECO:0007669"/>
    <property type="project" value="TreeGrafter"/>
</dbReference>
<keyword evidence="3" id="KW-0560">Oxidoreductase</keyword>
<comment type="similarity">
    <text evidence="1 4">Belongs to the short-chain dehydrogenases/reductases (SDR) family.</text>
</comment>
<evidence type="ECO:0000256" key="4">
    <source>
        <dbReference type="RuleBase" id="RU000363"/>
    </source>
</evidence>
<organism evidence="5 6">
    <name type="scientific">Rhodonia placenta</name>
    <dbReference type="NCBI Taxonomy" id="104341"/>
    <lineage>
        <taxon>Eukaryota</taxon>
        <taxon>Fungi</taxon>
        <taxon>Dikarya</taxon>
        <taxon>Basidiomycota</taxon>
        <taxon>Agaricomycotina</taxon>
        <taxon>Agaricomycetes</taxon>
        <taxon>Polyporales</taxon>
        <taxon>Adustoporiaceae</taxon>
        <taxon>Rhodonia</taxon>
    </lineage>
</organism>
<dbReference type="PRINTS" id="PR00081">
    <property type="entry name" value="GDHRDH"/>
</dbReference>
<reference evidence="5" key="1">
    <citation type="submission" date="2020-11" db="EMBL/GenBank/DDBJ databases">
        <authorList>
            <person name="Koelle M."/>
            <person name="Horta M.A.C."/>
            <person name="Nowrousian M."/>
            <person name="Ohm R.A."/>
            <person name="Benz P."/>
            <person name="Pilgard A."/>
        </authorList>
    </citation>
    <scope>NUCLEOTIDE SEQUENCE</scope>
    <source>
        <strain evidence="5">FPRL280</strain>
    </source>
</reference>
<dbReference type="GO" id="GO:0004806">
    <property type="term" value="F:triacylglycerol lipase activity"/>
    <property type="evidence" value="ECO:0007669"/>
    <property type="project" value="TreeGrafter"/>
</dbReference>
<dbReference type="InterPro" id="IPR002347">
    <property type="entry name" value="SDR_fam"/>
</dbReference>
<evidence type="ECO:0000313" key="6">
    <source>
        <dbReference type="Proteomes" id="UP000639403"/>
    </source>
</evidence>
<keyword evidence="2" id="KW-0521">NADP</keyword>
<dbReference type="EMBL" id="JADOXO010000043">
    <property type="protein sequence ID" value="KAF9817406.1"/>
    <property type="molecule type" value="Genomic_DNA"/>
</dbReference>
<gene>
    <name evidence="5" type="ORF">IEO21_03460</name>
</gene>
<evidence type="ECO:0000256" key="3">
    <source>
        <dbReference type="ARBA" id="ARBA00023002"/>
    </source>
</evidence>
<dbReference type="PROSITE" id="PS00061">
    <property type="entry name" value="ADH_SHORT"/>
    <property type="match status" value="1"/>
</dbReference>
<dbReference type="Pfam" id="PF00106">
    <property type="entry name" value="adh_short"/>
    <property type="match status" value="1"/>
</dbReference>
<dbReference type="Proteomes" id="UP000639403">
    <property type="component" value="Unassembled WGS sequence"/>
</dbReference>
<dbReference type="PRINTS" id="PR00080">
    <property type="entry name" value="SDRFAMILY"/>
</dbReference>
<dbReference type="InterPro" id="IPR020904">
    <property type="entry name" value="Sc_DH/Rdtase_CS"/>
</dbReference>
<dbReference type="Gene3D" id="3.40.50.720">
    <property type="entry name" value="NAD(P)-binding Rossmann-like Domain"/>
    <property type="match status" value="1"/>
</dbReference>
<proteinExistence type="inferred from homology"/>
<dbReference type="SUPFAM" id="SSF51735">
    <property type="entry name" value="NAD(P)-binding Rossmann-fold domains"/>
    <property type="match status" value="1"/>
</dbReference>
<comment type="caution">
    <text evidence="5">The sequence shown here is derived from an EMBL/GenBank/DDBJ whole genome shotgun (WGS) entry which is preliminary data.</text>
</comment>
<evidence type="ECO:0000256" key="1">
    <source>
        <dbReference type="ARBA" id="ARBA00006484"/>
    </source>
</evidence>